<sequence length="133" mass="15005">MESRIQIVAIVVTAGLFGLVFELVRRRRLMERYALLWMFSSAILLALAVWRGLLEKISSAVGIYYPPSALFVIAFGFILVMLLHFSLSTSRLADQNKVLAQKLGLLQQQVDELAAEQRAHRAQSETLERASTR</sequence>
<keyword evidence="4" id="KW-1185">Reference proteome</keyword>
<evidence type="ECO:0000313" key="3">
    <source>
        <dbReference type="EMBL" id="MDA0185156.1"/>
    </source>
</evidence>
<feature type="transmembrane region" description="Helical" evidence="2">
    <location>
        <begin position="6"/>
        <end position="24"/>
    </location>
</feature>
<organism evidence="3 4">
    <name type="scientific">Solirubrobacter phytolaccae</name>
    <dbReference type="NCBI Taxonomy" id="1404360"/>
    <lineage>
        <taxon>Bacteria</taxon>
        <taxon>Bacillati</taxon>
        <taxon>Actinomycetota</taxon>
        <taxon>Thermoleophilia</taxon>
        <taxon>Solirubrobacterales</taxon>
        <taxon>Solirubrobacteraceae</taxon>
        <taxon>Solirubrobacter</taxon>
    </lineage>
</organism>
<dbReference type="Proteomes" id="UP001147653">
    <property type="component" value="Unassembled WGS sequence"/>
</dbReference>
<feature type="transmembrane region" description="Helical" evidence="2">
    <location>
        <begin position="33"/>
        <end position="53"/>
    </location>
</feature>
<keyword evidence="2" id="KW-0812">Transmembrane</keyword>
<feature type="coiled-coil region" evidence="1">
    <location>
        <begin position="96"/>
        <end position="130"/>
    </location>
</feature>
<proteinExistence type="predicted"/>
<dbReference type="RefSeq" id="WP_270029643.1">
    <property type="nucleotide sequence ID" value="NZ_JAPDDP010000100.1"/>
</dbReference>
<dbReference type="EMBL" id="JAPDDP010000100">
    <property type="protein sequence ID" value="MDA0185156.1"/>
    <property type="molecule type" value="Genomic_DNA"/>
</dbReference>
<evidence type="ECO:0000256" key="1">
    <source>
        <dbReference type="SAM" id="Coils"/>
    </source>
</evidence>
<evidence type="ECO:0000313" key="4">
    <source>
        <dbReference type="Proteomes" id="UP001147653"/>
    </source>
</evidence>
<comment type="caution">
    <text evidence="3">The sequence shown here is derived from an EMBL/GenBank/DDBJ whole genome shotgun (WGS) entry which is preliminary data.</text>
</comment>
<gene>
    <name evidence="3" type="ORF">OJ997_32930</name>
</gene>
<name>A0A9X3NKC4_9ACTN</name>
<dbReference type="AlphaFoldDB" id="A0A9X3NKC4"/>
<dbReference type="InterPro" id="IPR019277">
    <property type="entry name" value="DUF2304"/>
</dbReference>
<feature type="transmembrane region" description="Helical" evidence="2">
    <location>
        <begin position="65"/>
        <end position="87"/>
    </location>
</feature>
<keyword evidence="2" id="KW-0472">Membrane</keyword>
<accession>A0A9X3NKC4</accession>
<keyword evidence="1" id="KW-0175">Coiled coil</keyword>
<dbReference type="Pfam" id="PF10066">
    <property type="entry name" value="DUF2304"/>
    <property type="match status" value="1"/>
</dbReference>
<keyword evidence="2" id="KW-1133">Transmembrane helix</keyword>
<evidence type="ECO:0000256" key="2">
    <source>
        <dbReference type="SAM" id="Phobius"/>
    </source>
</evidence>
<reference evidence="3" key="1">
    <citation type="submission" date="2022-10" db="EMBL/GenBank/DDBJ databases">
        <title>The WGS of Solirubrobacter phytolaccae KCTC 29190.</title>
        <authorList>
            <person name="Jiang Z."/>
        </authorList>
    </citation>
    <scope>NUCLEOTIDE SEQUENCE</scope>
    <source>
        <strain evidence="3">KCTC 29190</strain>
    </source>
</reference>
<protein>
    <submittedName>
        <fullName evidence="3">DUF2304 domain-containing protein</fullName>
    </submittedName>
</protein>